<keyword evidence="2" id="KW-1185">Reference proteome</keyword>
<proteinExistence type="predicted"/>
<organism evidence="1 2">
    <name type="scientific">Rosa chinensis</name>
    <name type="common">China rose</name>
    <dbReference type="NCBI Taxonomy" id="74649"/>
    <lineage>
        <taxon>Eukaryota</taxon>
        <taxon>Viridiplantae</taxon>
        <taxon>Streptophyta</taxon>
        <taxon>Embryophyta</taxon>
        <taxon>Tracheophyta</taxon>
        <taxon>Spermatophyta</taxon>
        <taxon>Magnoliopsida</taxon>
        <taxon>eudicotyledons</taxon>
        <taxon>Gunneridae</taxon>
        <taxon>Pentapetalae</taxon>
        <taxon>rosids</taxon>
        <taxon>fabids</taxon>
        <taxon>Rosales</taxon>
        <taxon>Rosaceae</taxon>
        <taxon>Rosoideae</taxon>
        <taxon>Rosoideae incertae sedis</taxon>
        <taxon>Rosa</taxon>
    </lineage>
</organism>
<dbReference type="AlphaFoldDB" id="A0A2P6P4B5"/>
<dbReference type="Proteomes" id="UP000238479">
    <property type="component" value="Chromosome 7"/>
</dbReference>
<comment type="caution">
    <text evidence="1">The sequence shown here is derived from an EMBL/GenBank/DDBJ whole genome shotgun (WGS) entry which is preliminary data.</text>
</comment>
<evidence type="ECO:0000313" key="2">
    <source>
        <dbReference type="Proteomes" id="UP000238479"/>
    </source>
</evidence>
<evidence type="ECO:0000313" key="1">
    <source>
        <dbReference type="EMBL" id="PRQ16756.1"/>
    </source>
</evidence>
<sequence length="76" mass="8348">MLVTASYVYHKPHLAISHSQYLLVFLKEFPGMAKGLCVLRISDDLVLVYSVLNNLPNSLAGLGTLLGPCNDAWFVV</sequence>
<name>A0A2P6P4B5_ROSCH</name>
<reference evidence="1 2" key="1">
    <citation type="journal article" date="2018" name="Nat. Genet.">
        <title>The Rosa genome provides new insights in the design of modern roses.</title>
        <authorList>
            <person name="Bendahmane M."/>
        </authorList>
    </citation>
    <scope>NUCLEOTIDE SEQUENCE [LARGE SCALE GENOMIC DNA]</scope>
    <source>
        <strain evidence="2">cv. Old Blush</strain>
    </source>
</reference>
<gene>
    <name evidence="1" type="ORF">RchiOBHm_Chr7g0187691</name>
</gene>
<protein>
    <submittedName>
        <fullName evidence="1">Uncharacterized protein</fullName>
    </submittedName>
</protein>
<dbReference type="Gramene" id="PRQ16756">
    <property type="protein sequence ID" value="PRQ16756"/>
    <property type="gene ID" value="RchiOBHm_Chr7g0187691"/>
</dbReference>
<accession>A0A2P6P4B5</accession>
<dbReference type="EMBL" id="PDCK01000045">
    <property type="protein sequence ID" value="PRQ16756.1"/>
    <property type="molecule type" value="Genomic_DNA"/>
</dbReference>